<gene>
    <name evidence="1" type="ORF">EJ03DRAFT_326976</name>
</gene>
<protein>
    <submittedName>
        <fullName evidence="1">DUF1749-domain-containing protein</fullName>
    </submittedName>
</protein>
<reference evidence="1" key="1">
    <citation type="journal article" date="2020" name="Stud. Mycol.">
        <title>101 Dothideomycetes genomes: a test case for predicting lifestyles and emergence of pathogens.</title>
        <authorList>
            <person name="Haridas S."/>
            <person name="Albert R."/>
            <person name="Binder M."/>
            <person name="Bloem J."/>
            <person name="Labutti K."/>
            <person name="Salamov A."/>
            <person name="Andreopoulos B."/>
            <person name="Baker S."/>
            <person name="Barry K."/>
            <person name="Bills G."/>
            <person name="Bluhm B."/>
            <person name="Cannon C."/>
            <person name="Castanera R."/>
            <person name="Culley D."/>
            <person name="Daum C."/>
            <person name="Ezra D."/>
            <person name="Gonzalez J."/>
            <person name="Henrissat B."/>
            <person name="Kuo A."/>
            <person name="Liang C."/>
            <person name="Lipzen A."/>
            <person name="Lutzoni F."/>
            <person name="Magnuson J."/>
            <person name="Mondo S."/>
            <person name="Nolan M."/>
            <person name="Ohm R."/>
            <person name="Pangilinan J."/>
            <person name="Park H.-J."/>
            <person name="Ramirez L."/>
            <person name="Alfaro M."/>
            <person name="Sun H."/>
            <person name="Tritt A."/>
            <person name="Yoshinaga Y."/>
            <person name="Zwiers L.-H."/>
            <person name="Turgeon B."/>
            <person name="Goodwin S."/>
            <person name="Spatafora J."/>
            <person name="Crous P."/>
            <person name="Grigoriev I."/>
        </authorList>
    </citation>
    <scope>NUCLEOTIDE SEQUENCE</scope>
    <source>
        <strain evidence="1">CBS 116005</strain>
    </source>
</reference>
<dbReference type="OrthoDB" id="10034502at2759"/>
<dbReference type="EMBL" id="ML995830">
    <property type="protein sequence ID" value="KAF2769826.1"/>
    <property type="molecule type" value="Genomic_DNA"/>
</dbReference>
<keyword evidence="2" id="KW-1185">Reference proteome</keyword>
<sequence length="373" mass="40351">MKCMWSWGVALTAAFAAVSILSIHLFELSFYSHRLPTLSLDNAQFEDDMEGDSSWPTAHGVPGTLHYIPLDLAAFEPTKPLVPSPDTNTLLWIGGMFDTFLSVKYPFEIAKALGSNWSLATTSLSSAGKAWGVSSIARDAEEVGKIVAYFKKQRPNGKVVIMGHSTGCQDCMEYVVGAKADQRPPVNGVILQAPVSDREALEDELPNAHMEEANQLALKMCRDGHKDDAMPSRLTKPVFGRMAITAKRWLDVASPGPDHSGADDYFSSDLPDERLKSTFGKLPPTTPLLILEGDADPSVPASVNKDNLVNRWIKATEDGGGKVDRVNGSIVPQATHNLNGNEEPVVRDLVARVVGFLGCLDNGDFSTPGSARM</sequence>
<dbReference type="InterPro" id="IPR013744">
    <property type="entry name" value="SidJ"/>
</dbReference>
<name>A0A6G1LAF5_9PEZI</name>
<dbReference type="Pfam" id="PF08538">
    <property type="entry name" value="DUF1749"/>
    <property type="match status" value="1"/>
</dbReference>
<evidence type="ECO:0000313" key="2">
    <source>
        <dbReference type="Proteomes" id="UP000799436"/>
    </source>
</evidence>
<dbReference type="InterPro" id="IPR029058">
    <property type="entry name" value="AB_hydrolase_fold"/>
</dbReference>
<dbReference type="SUPFAM" id="SSF53474">
    <property type="entry name" value="alpha/beta-Hydrolases"/>
    <property type="match status" value="1"/>
</dbReference>
<dbReference type="AlphaFoldDB" id="A0A6G1LAF5"/>
<accession>A0A6G1LAF5</accession>
<evidence type="ECO:0000313" key="1">
    <source>
        <dbReference type="EMBL" id="KAF2769826.1"/>
    </source>
</evidence>
<dbReference type="PANTHER" id="PTHR31591:SF7">
    <property type="entry name" value="DUF1749-DOMAIN-CONTAINING PROTEIN"/>
    <property type="match status" value="1"/>
</dbReference>
<dbReference type="Proteomes" id="UP000799436">
    <property type="component" value="Unassembled WGS sequence"/>
</dbReference>
<organism evidence="1 2">
    <name type="scientific">Teratosphaeria nubilosa</name>
    <dbReference type="NCBI Taxonomy" id="161662"/>
    <lineage>
        <taxon>Eukaryota</taxon>
        <taxon>Fungi</taxon>
        <taxon>Dikarya</taxon>
        <taxon>Ascomycota</taxon>
        <taxon>Pezizomycotina</taxon>
        <taxon>Dothideomycetes</taxon>
        <taxon>Dothideomycetidae</taxon>
        <taxon>Mycosphaerellales</taxon>
        <taxon>Teratosphaeriaceae</taxon>
        <taxon>Teratosphaeria</taxon>
    </lineage>
</organism>
<proteinExistence type="predicted"/>
<dbReference type="PANTHER" id="PTHR31591">
    <property type="entry name" value="UPF0613 PROTEIN PB24D3.06C"/>
    <property type="match status" value="1"/>
</dbReference>
<dbReference type="Gene3D" id="3.40.50.1820">
    <property type="entry name" value="alpha/beta hydrolase"/>
    <property type="match status" value="1"/>
</dbReference>